<comment type="subcellular location">
    <subcellularLocation>
        <location evidence="1 6">Cell membrane</location>
        <topology evidence="1 6">Multi-pass membrane protein</topology>
    </subcellularLocation>
</comment>
<dbReference type="GO" id="GO:0007165">
    <property type="term" value="P:signal transduction"/>
    <property type="evidence" value="ECO:0007669"/>
    <property type="project" value="UniProtKB-KW"/>
</dbReference>
<evidence type="ECO:0000313" key="7">
    <source>
        <dbReference type="EnsemblMetazoa" id="ADIR011354-PA"/>
    </source>
</evidence>
<keyword evidence="4 6" id="KW-1133">Transmembrane helix</keyword>
<comment type="similarity">
    <text evidence="6">Belongs to the insect chemoreceptor superfamily. Gustatory receptor (GR) family.</text>
</comment>
<dbReference type="Proteomes" id="UP000075884">
    <property type="component" value="Unassembled WGS sequence"/>
</dbReference>
<comment type="function">
    <text evidence="6">Gustatory receptor which mediates acceptance or avoidance behavior, depending on its substrates.</text>
</comment>
<evidence type="ECO:0000256" key="1">
    <source>
        <dbReference type="ARBA" id="ARBA00004651"/>
    </source>
</evidence>
<evidence type="ECO:0000313" key="8">
    <source>
        <dbReference type="Proteomes" id="UP000075884"/>
    </source>
</evidence>
<dbReference type="InterPro" id="IPR013604">
    <property type="entry name" value="7TM_chemorcpt"/>
</dbReference>
<name>A0A182NUL2_9DIPT</name>
<dbReference type="Pfam" id="PF08395">
    <property type="entry name" value="7tm_7"/>
    <property type="match status" value="1"/>
</dbReference>
<protein>
    <recommendedName>
        <fullName evidence="6">Gustatory receptor</fullName>
    </recommendedName>
</protein>
<dbReference type="GO" id="GO:0005886">
    <property type="term" value="C:plasma membrane"/>
    <property type="evidence" value="ECO:0007669"/>
    <property type="project" value="UniProtKB-SubCell"/>
</dbReference>
<evidence type="ECO:0000256" key="2">
    <source>
        <dbReference type="ARBA" id="ARBA00022475"/>
    </source>
</evidence>
<feature type="transmembrane region" description="Helical" evidence="6">
    <location>
        <begin position="44"/>
        <end position="60"/>
    </location>
</feature>
<reference evidence="8" key="1">
    <citation type="submission" date="2013-03" db="EMBL/GenBank/DDBJ databases">
        <title>The Genome Sequence of Anopheles dirus WRAIR2.</title>
        <authorList>
            <consortium name="The Broad Institute Genomics Platform"/>
            <person name="Neafsey D.E."/>
            <person name="Walton C."/>
            <person name="Walker B."/>
            <person name="Young S.K."/>
            <person name="Zeng Q."/>
            <person name="Gargeya S."/>
            <person name="Fitzgerald M."/>
            <person name="Haas B."/>
            <person name="Abouelleil A."/>
            <person name="Allen A.W."/>
            <person name="Alvarado L."/>
            <person name="Arachchi H.M."/>
            <person name="Berlin A.M."/>
            <person name="Chapman S.B."/>
            <person name="Gainer-Dewar J."/>
            <person name="Goldberg J."/>
            <person name="Griggs A."/>
            <person name="Gujja S."/>
            <person name="Hansen M."/>
            <person name="Howarth C."/>
            <person name="Imamovic A."/>
            <person name="Ireland A."/>
            <person name="Larimer J."/>
            <person name="McCowan C."/>
            <person name="Murphy C."/>
            <person name="Pearson M."/>
            <person name="Poon T.W."/>
            <person name="Priest M."/>
            <person name="Roberts A."/>
            <person name="Saif S."/>
            <person name="Shea T."/>
            <person name="Sisk P."/>
            <person name="Sykes S."/>
            <person name="Wortman J."/>
            <person name="Nusbaum C."/>
            <person name="Birren B."/>
        </authorList>
    </citation>
    <scope>NUCLEOTIDE SEQUENCE [LARGE SCALE GENOMIC DNA]</scope>
    <source>
        <strain evidence="8">WRAIR2</strain>
    </source>
</reference>
<keyword evidence="3 6" id="KW-0812">Transmembrane</keyword>
<sequence length="368" mass="42532">MTVSFGAFSCLLVLFHLAGFFNFPLCVHPKSGLVIGEHRWSTSLWWALQLCLTVTSGILAKRNYNSLFNGLLLTDAMNNYFKYFIELMTAFVTLADSWFGAETHRSIWVRYRDLATRNGTFLGLVGRADVARVLLRYVATFLTIVTVCVMVEYKMYYGVGVGTQWHNFWIHNIYPYTVSHFRHTFHLLHIALMAANIRELNAKLERLQQSALGTLVRMEEYRAIYSGLWQMNESINNLFGFSQALNIASSFAQIAFDLYWVYTMWMSQEENIDVQMCCLIPTPVILGFLLHAAKTHLLAMEALKGTLLDMPCLQDGRMIELRRHFLSQLLLHPLRLTARKIFDFDYTLIRKLVTVSLTYIIIFVEMSH</sequence>
<comment type="caution">
    <text evidence="6">Lacks conserved residue(s) required for the propagation of feature annotation.</text>
</comment>
<accession>A0A182NUL2</accession>
<organism evidence="7 8">
    <name type="scientific">Anopheles dirus</name>
    <dbReference type="NCBI Taxonomy" id="7168"/>
    <lineage>
        <taxon>Eukaryota</taxon>
        <taxon>Metazoa</taxon>
        <taxon>Ecdysozoa</taxon>
        <taxon>Arthropoda</taxon>
        <taxon>Hexapoda</taxon>
        <taxon>Insecta</taxon>
        <taxon>Pterygota</taxon>
        <taxon>Neoptera</taxon>
        <taxon>Endopterygota</taxon>
        <taxon>Diptera</taxon>
        <taxon>Nematocera</taxon>
        <taxon>Culicoidea</taxon>
        <taxon>Culicidae</taxon>
        <taxon>Anophelinae</taxon>
        <taxon>Anopheles</taxon>
    </lineage>
</organism>
<keyword evidence="8" id="KW-1185">Reference proteome</keyword>
<reference evidence="7" key="2">
    <citation type="submission" date="2020-05" db="UniProtKB">
        <authorList>
            <consortium name="EnsemblMetazoa"/>
        </authorList>
    </citation>
    <scope>IDENTIFICATION</scope>
    <source>
        <strain evidence="7">WRAIR2</strain>
    </source>
</reference>
<dbReference type="GO" id="GO:0050909">
    <property type="term" value="P:sensory perception of taste"/>
    <property type="evidence" value="ECO:0007669"/>
    <property type="project" value="InterPro"/>
</dbReference>
<keyword evidence="6" id="KW-0675">Receptor</keyword>
<evidence type="ECO:0000256" key="5">
    <source>
        <dbReference type="ARBA" id="ARBA00023136"/>
    </source>
</evidence>
<dbReference type="AlphaFoldDB" id="A0A182NUL2"/>
<keyword evidence="6" id="KW-0807">Transducer</keyword>
<evidence type="ECO:0000256" key="3">
    <source>
        <dbReference type="ARBA" id="ARBA00022692"/>
    </source>
</evidence>
<keyword evidence="2 6" id="KW-1003">Cell membrane</keyword>
<proteinExistence type="inferred from homology"/>
<feature type="transmembrane region" description="Helical" evidence="6">
    <location>
        <begin position="134"/>
        <end position="153"/>
    </location>
</feature>
<evidence type="ECO:0000256" key="4">
    <source>
        <dbReference type="ARBA" id="ARBA00022989"/>
    </source>
</evidence>
<keyword evidence="5 6" id="KW-0472">Membrane</keyword>
<evidence type="ECO:0000256" key="6">
    <source>
        <dbReference type="RuleBase" id="RU363108"/>
    </source>
</evidence>
<dbReference type="VEuPathDB" id="VectorBase:ADIR011354"/>
<dbReference type="EnsemblMetazoa" id="ADIR011354-RA">
    <property type="protein sequence ID" value="ADIR011354-PA"/>
    <property type="gene ID" value="ADIR011354"/>
</dbReference>